<keyword evidence="3" id="KW-1185">Reference proteome</keyword>
<protein>
    <submittedName>
        <fullName evidence="2">Uncharacterized protein</fullName>
    </submittedName>
</protein>
<evidence type="ECO:0000313" key="3">
    <source>
        <dbReference type="Proteomes" id="UP001501599"/>
    </source>
</evidence>
<organism evidence="2 3">
    <name type="scientific">Agrococcus versicolor</name>
    <dbReference type="NCBI Taxonomy" id="501482"/>
    <lineage>
        <taxon>Bacteria</taxon>
        <taxon>Bacillati</taxon>
        <taxon>Actinomycetota</taxon>
        <taxon>Actinomycetes</taxon>
        <taxon>Micrococcales</taxon>
        <taxon>Microbacteriaceae</taxon>
        <taxon>Agrococcus</taxon>
    </lineage>
</organism>
<gene>
    <name evidence="2" type="ORF">GCM10009846_25680</name>
</gene>
<name>A0ABP5MLM7_9MICO</name>
<reference evidence="3" key="1">
    <citation type="journal article" date="2019" name="Int. J. Syst. Evol. Microbiol.">
        <title>The Global Catalogue of Microorganisms (GCM) 10K type strain sequencing project: providing services to taxonomists for standard genome sequencing and annotation.</title>
        <authorList>
            <consortium name="The Broad Institute Genomics Platform"/>
            <consortium name="The Broad Institute Genome Sequencing Center for Infectious Disease"/>
            <person name="Wu L."/>
            <person name="Ma J."/>
        </authorList>
    </citation>
    <scope>NUCLEOTIDE SEQUENCE [LARGE SCALE GENOMIC DNA]</scope>
    <source>
        <strain evidence="3">JCM 16026</strain>
    </source>
</reference>
<dbReference type="EMBL" id="BAAAQT010000008">
    <property type="protein sequence ID" value="GAA2175507.1"/>
    <property type="molecule type" value="Genomic_DNA"/>
</dbReference>
<accession>A0ABP5MLM7</accession>
<feature type="compositionally biased region" description="Low complexity" evidence="1">
    <location>
        <begin position="1"/>
        <end position="26"/>
    </location>
</feature>
<dbReference type="Proteomes" id="UP001501599">
    <property type="component" value="Unassembled WGS sequence"/>
</dbReference>
<feature type="region of interest" description="Disordered" evidence="1">
    <location>
        <begin position="1"/>
        <end position="92"/>
    </location>
</feature>
<evidence type="ECO:0000313" key="2">
    <source>
        <dbReference type="EMBL" id="GAA2175507.1"/>
    </source>
</evidence>
<proteinExistence type="predicted"/>
<evidence type="ECO:0000256" key="1">
    <source>
        <dbReference type="SAM" id="MobiDB-lite"/>
    </source>
</evidence>
<feature type="compositionally biased region" description="Acidic residues" evidence="1">
    <location>
        <begin position="46"/>
        <end position="56"/>
    </location>
</feature>
<sequence length="92" mass="8548">MPATRATTASGTASASVGAAVSNASRTACGGPYMRSAAERPSGADEGAEAGAEDGAEAGAEGGIEAGTADAASISSRRSSVCPASSGCTHAA</sequence>
<comment type="caution">
    <text evidence="2">The sequence shown here is derived from an EMBL/GenBank/DDBJ whole genome shotgun (WGS) entry which is preliminary data.</text>
</comment>
<feature type="compositionally biased region" description="Low complexity" evidence="1">
    <location>
        <begin position="66"/>
        <end position="86"/>
    </location>
</feature>